<keyword evidence="1" id="KW-0472">Membrane</keyword>
<evidence type="ECO:0000256" key="1">
    <source>
        <dbReference type="SAM" id="Phobius"/>
    </source>
</evidence>
<dbReference type="RefSeq" id="WP_252760613.1">
    <property type="nucleotide sequence ID" value="NZ_JAMXLY010000014.1"/>
</dbReference>
<accession>A0ABT1BVZ2</accession>
<feature type="transmembrane region" description="Helical" evidence="1">
    <location>
        <begin position="153"/>
        <end position="180"/>
    </location>
</feature>
<protein>
    <submittedName>
        <fullName evidence="2">DUF6080 domain-containing protein</fullName>
    </submittedName>
</protein>
<feature type="transmembrane region" description="Helical" evidence="1">
    <location>
        <begin position="192"/>
        <end position="218"/>
    </location>
</feature>
<feature type="transmembrane region" description="Helical" evidence="1">
    <location>
        <begin position="21"/>
        <end position="40"/>
    </location>
</feature>
<comment type="caution">
    <text evidence="2">The sequence shown here is derived from an EMBL/GenBank/DDBJ whole genome shotgun (WGS) entry which is preliminary data.</text>
</comment>
<evidence type="ECO:0000313" key="2">
    <source>
        <dbReference type="EMBL" id="MCO6025252.1"/>
    </source>
</evidence>
<feature type="transmembrane region" description="Helical" evidence="1">
    <location>
        <begin position="426"/>
        <end position="446"/>
    </location>
</feature>
<dbReference type="Proteomes" id="UP001204015">
    <property type="component" value="Unassembled WGS sequence"/>
</dbReference>
<dbReference type="Pfam" id="PF19558">
    <property type="entry name" value="DUF6080"/>
    <property type="match status" value="1"/>
</dbReference>
<feature type="transmembrane region" description="Helical" evidence="1">
    <location>
        <begin position="85"/>
        <end position="106"/>
    </location>
</feature>
<evidence type="ECO:0000313" key="3">
    <source>
        <dbReference type="Proteomes" id="UP001204015"/>
    </source>
</evidence>
<feature type="transmembrane region" description="Helical" evidence="1">
    <location>
        <begin position="112"/>
        <end position="132"/>
    </location>
</feature>
<feature type="transmembrane region" description="Helical" evidence="1">
    <location>
        <begin position="401"/>
        <end position="420"/>
    </location>
</feature>
<keyword evidence="1" id="KW-0812">Transmembrane</keyword>
<dbReference type="InterPro" id="IPR045726">
    <property type="entry name" value="DUF6080"/>
</dbReference>
<gene>
    <name evidence="2" type="ORF">NG821_05265</name>
</gene>
<keyword evidence="3" id="KW-1185">Reference proteome</keyword>
<dbReference type="EMBL" id="JAMXLY010000014">
    <property type="protein sequence ID" value="MCO6025252.1"/>
    <property type="molecule type" value="Genomic_DNA"/>
</dbReference>
<proteinExistence type="predicted"/>
<organism evidence="2 3">
    <name type="scientific">Segatella cerevisiae</name>
    <dbReference type="NCBI Taxonomy" id="2053716"/>
    <lineage>
        <taxon>Bacteria</taxon>
        <taxon>Pseudomonadati</taxon>
        <taxon>Bacteroidota</taxon>
        <taxon>Bacteroidia</taxon>
        <taxon>Bacteroidales</taxon>
        <taxon>Prevotellaceae</taxon>
        <taxon>Segatella</taxon>
    </lineage>
</organism>
<sequence>MKLSFKRFKIFEIRKEERWPALVLVILLLFLNFLCINHYFDDFSLLYRDYRWIFIRDFHVSGFDPLTYAALSSWGLLYDVYRHPLLAFFMYIPYAVNQLLILITGINCAQFVIAAILLVCGLYSFIFLYRIFREIIRLTRVDSLILSALHYSFAYVMVSLMVPDHFGISMSLLIFVVYIVGRQIKYGKVLKIWQTLVLFLLTAGVSLNNGVKVFLAALFSNKKKFFSAKYFLSAVFIPSFCIFFFAFLEYHCIVIPREQRHKAKMEQIRENKDLRIAQHFRDTTSLKDPEVIQSRVQGILSNLKKQRELKAEHSVSTLHTGKPIKHKMFLDWTDISTSRSQTIVENLFGESLQLHKHHLLEDVLDSRPVIVHYSHVWNYIVEGLIVALFGLGIWCGRKHRVMWMCLSFFAFDMFIHLGLGFGINEIYIMSPHWLFIIPLVIGYLLKILEGRKRVGMRMLILCITTFLFMHNIVLITSYLL</sequence>
<reference evidence="2 3" key="1">
    <citation type="submission" date="2022-06" db="EMBL/GenBank/DDBJ databases">
        <title>A taxonomic note on the genus Prevotella: Description of four novel genera and emended description of the genera Hallella and Xylanibacter.</title>
        <authorList>
            <person name="Hitch T.C.A."/>
        </authorList>
    </citation>
    <scope>NUCLEOTIDE SEQUENCE [LARGE SCALE GENOMIC DNA]</scope>
    <source>
        <strain evidence="2 3">DSM 100619</strain>
    </source>
</reference>
<name>A0ABT1BVZ2_9BACT</name>
<keyword evidence="1" id="KW-1133">Transmembrane helix</keyword>
<feature type="transmembrane region" description="Helical" evidence="1">
    <location>
        <begin position="60"/>
        <end position="78"/>
    </location>
</feature>
<feature type="transmembrane region" description="Helical" evidence="1">
    <location>
        <begin position="458"/>
        <end position="479"/>
    </location>
</feature>
<feature type="transmembrane region" description="Helical" evidence="1">
    <location>
        <begin position="230"/>
        <end position="248"/>
    </location>
</feature>